<dbReference type="Proteomes" id="UP000178911">
    <property type="component" value="Unassembled WGS sequence"/>
</dbReference>
<dbReference type="STRING" id="1802695.A3A13_01445"/>
<keyword evidence="2" id="KW-0812">Transmembrane</keyword>
<evidence type="ECO:0000256" key="2">
    <source>
        <dbReference type="SAM" id="Phobius"/>
    </source>
</evidence>
<evidence type="ECO:0000313" key="3">
    <source>
        <dbReference type="EMBL" id="OGN24713.1"/>
    </source>
</evidence>
<gene>
    <name evidence="3" type="ORF">A3A13_01445</name>
</gene>
<accession>A0A1F8GHC6</accession>
<evidence type="ECO:0000256" key="1">
    <source>
        <dbReference type="SAM" id="MobiDB-lite"/>
    </source>
</evidence>
<dbReference type="Pfam" id="PF13196">
    <property type="entry name" value="DUF4012"/>
    <property type="match status" value="1"/>
</dbReference>
<dbReference type="InterPro" id="IPR025101">
    <property type="entry name" value="DUF4012"/>
</dbReference>
<evidence type="ECO:0008006" key="5">
    <source>
        <dbReference type="Google" id="ProtNLM"/>
    </source>
</evidence>
<proteinExistence type="predicted"/>
<organism evidence="3 4">
    <name type="scientific">Candidatus Yanofskybacteria bacterium RIFCSPLOWO2_01_FULL_43_22</name>
    <dbReference type="NCBI Taxonomy" id="1802695"/>
    <lineage>
        <taxon>Bacteria</taxon>
        <taxon>Candidatus Yanofskyibacteriota</taxon>
    </lineage>
</organism>
<keyword evidence="2" id="KW-1133">Transmembrane helix</keyword>
<sequence>MSDKKPNILKALFDIKPVDDSGLVDVRKIAKVAPVVNLASVKTKPSELSSRADEKFFSPREEFEAVLSQTLDVAKEIKSIGGETVMKKKAGRPRYRPIFAKQKSEVADPYQAILSQINQRVAPVHGEGIIGEPRKIDPISLGMMTEKIPGAASSEIESWAKYARNSDNKATENSRQGWNKNYELRITGIFNPEFLIRSKNYLFRRNNFLTFGVVGFSALIFTSFGQYGISVKNEVLRESNLAVANLEQANESLRVFDFEAASNDFAEAYGEFSKAGESLNFMGASITSLFAELPGAGKLKSAKNLVEAGKLLAEAGKSMSEAVTALSKTSLILMMSDVVTDNDVRHQNIFSDLKKSFASSSKNLSKASALLSDVNAEALPEDKRESFLEFQSKLPEFRSIVSDAVEYTSFLENLLGSNGTKKYLILFQNNSELRPTGGFPGTYAVVTFKDGRLAGFLVDDVYNLDGQLKENIIPPKPLQHITPNWGMRDANWFIDFSVSAQKTMEFFNKEAGYDIDGVITMSPRMISDILKVVGPIEMPEYGFSINDENFLSTIQAEVEYGDNREQPKKVVLDMAPKLLERINSSDPGKWLDIFSVFISGLDKKDVLMYFKDLNLEQFVADKGFGGLIKNTDEDYLMITFTNVKGSKTDIVTDNSIKVSVRFEEGRMVHKIELTRQHNGGSTRYGFYNKQNPAYVRVLVPEGSELVSISGNSDPGYKPLINYSGSDFKQDGDLLKLESGFHPVRGKTPRLESGSSADHAFQAGRTSNGIDNENGVSTYSESGKTGFAFWLITDPGKQKTVELEYVVSVQSNNIYVQKQPGLEVDNFEFQVGDSLLYYGEFNKDLELKFKLE</sequence>
<evidence type="ECO:0000313" key="4">
    <source>
        <dbReference type="Proteomes" id="UP000178911"/>
    </source>
</evidence>
<dbReference type="AlphaFoldDB" id="A0A1F8GHC6"/>
<protein>
    <recommendedName>
        <fullName evidence="5">DUF4012 domain-containing protein</fullName>
    </recommendedName>
</protein>
<feature type="compositionally biased region" description="Polar residues" evidence="1">
    <location>
        <begin position="763"/>
        <end position="776"/>
    </location>
</feature>
<feature type="transmembrane region" description="Helical" evidence="2">
    <location>
        <begin position="208"/>
        <end position="229"/>
    </location>
</feature>
<keyword evidence="2" id="KW-0472">Membrane</keyword>
<dbReference type="EMBL" id="MGKJ01000010">
    <property type="protein sequence ID" value="OGN24713.1"/>
    <property type="molecule type" value="Genomic_DNA"/>
</dbReference>
<name>A0A1F8GHC6_9BACT</name>
<feature type="region of interest" description="Disordered" evidence="1">
    <location>
        <begin position="746"/>
        <end position="776"/>
    </location>
</feature>
<comment type="caution">
    <text evidence="3">The sequence shown here is derived from an EMBL/GenBank/DDBJ whole genome shotgun (WGS) entry which is preliminary data.</text>
</comment>
<reference evidence="3 4" key="1">
    <citation type="journal article" date="2016" name="Nat. Commun.">
        <title>Thousands of microbial genomes shed light on interconnected biogeochemical processes in an aquifer system.</title>
        <authorList>
            <person name="Anantharaman K."/>
            <person name="Brown C.T."/>
            <person name="Hug L.A."/>
            <person name="Sharon I."/>
            <person name="Castelle C.J."/>
            <person name="Probst A.J."/>
            <person name="Thomas B.C."/>
            <person name="Singh A."/>
            <person name="Wilkins M.J."/>
            <person name="Karaoz U."/>
            <person name="Brodie E.L."/>
            <person name="Williams K.H."/>
            <person name="Hubbard S.S."/>
            <person name="Banfield J.F."/>
        </authorList>
    </citation>
    <scope>NUCLEOTIDE SEQUENCE [LARGE SCALE GENOMIC DNA]</scope>
</reference>